<dbReference type="Proteomes" id="UP001156940">
    <property type="component" value="Unassembled WGS sequence"/>
</dbReference>
<comment type="caution">
    <text evidence="2">The sequence shown here is derived from an EMBL/GenBank/DDBJ whole genome shotgun (WGS) entry which is preliminary data.</text>
</comment>
<feature type="signal peptide" evidence="1">
    <location>
        <begin position="1"/>
        <end position="20"/>
    </location>
</feature>
<sequence>MKFLLLIPLLALAACATVGAPDRPEVPANAVENTRTEPNGDVITEYRVGNQLRMVRVQPARGPEYFLYDRDGDGSLDSDIDDPPQTYFELFEW</sequence>
<name>A0ABT6J5M0_9GAMM</name>
<evidence type="ECO:0000313" key="3">
    <source>
        <dbReference type="Proteomes" id="UP001156940"/>
    </source>
</evidence>
<organism evidence="2 3">
    <name type="scientific">Luteimonas endophytica</name>
    <dbReference type="NCBI Taxonomy" id="3042023"/>
    <lineage>
        <taxon>Bacteria</taxon>
        <taxon>Pseudomonadati</taxon>
        <taxon>Pseudomonadota</taxon>
        <taxon>Gammaproteobacteria</taxon>
        <taxon>Lysobacterales</taxon>
        <taxon>Lysobacteraceae</taxon>
        <taxon>Luteimonas</taxon>
    </lineage>
</organism>
<gene>
    <name evidence="2" type="ORF">QFW77_03525</name>
</gene>
<feature type="chain" id="PRO_5046233499" evidence="1">
    <location>
        <begin position="21"/>
        <end position="93"/>
    </location>
</feature>
<keyword evidence="1" id="KW-0732">Signal</keyword>
<protein>
    <submittedName>
        <fullName evidence="2">DUF2782 domain-containing protein</fullName>
    </submittedName>
</protein>
<evidence type="ECO:0000313" key="2">
    <source>
        <dbReference type="EMBL" id="MDH5822064.1"/>
    </source>
</evidence>
<proteinExistence type="predicted"/>
<evidence type="ECO:0000256" key="1">
    <source>
        <dbReference type="SAM" id="SignalP"/>
    </source>
</evidence>
<dbReference type="RefSeq" id="WP_280572907.1">
    <property type="nucleotide sequence ID" value="NZ_JARXRM010000016.1"/>
</dbReference>
<dbReference type="EMBL" id="JARXRM010000016">
    <property type="protein sequence ID" value="MDH5822064.1"/>
    <property type="molecule type" value="Genomic_DNA"/>
</dbReference>
<keyword evidence="3" id="KW-1185">Reference proteome</keyword>
<reference evidence="2 3" key="1">
    <citation type="submission" date="2023-04" db="EMBL/GenBank/DDBJ databases">
        <title>Luteimonas endophyticus RD2P54.</title>
        <authorList>
            <person name="Sun J.-Q."/>
        </authorList>
    </citation>
    <scope>NUCLEOTIDE SEQUENCE [LARGE SCALE GENOMIC DNA]</scope>
    <source>
        <strain evidence="2 3">RD2P54</strain>
    </source>
</reference>
<accession>A0ABT6J5M0</accession>
<dbReference type="Pfam" id="PF11191">
    <property type="entry name" value="DUF2782"/>
    <property type="match status" value="1"/>
</dbReference>
<dbReference type="InterPro" id="IPR021357">
    <property type="entry name" value="DUF2782"/>
</dbReference>
<dbReference type="PROSITE" id="PS51257">
    <property type="entry name" value="PROKAR_LIPOPROTEIN"/>
    <property type="match status" value="1"/>
</dbReference>
<dbReference type="Gene3D" id="2.20.130.30">
    <property type="entry name" value="Protein of unknown function DUF2782"/>
    <property type="match status" value="1"/>
</dbReference>